<dbReference type="OrthoDB" id="5737744at2"/>
<name>Q1QJ59_NITHX</name>
<keyword evidence="3" id="KW-1185">Reference proteome</keyword>
<dbReference type="eggNOG" id="ENOG50330BZ">
    <property type="taxonomic scope" value="Bacteria"/>
</dbReference>
<dbReference type="KEGG" id="nha:Nham_2978"/>
<evidence type="ECO:0008006" key="4">
    <source>
        <dbReference type="Google" id="ProtNLM"/>
    </source>
</evidence>
<sequence>MSGLDILAWAVLIILVGVVVLVFWLMGSMPGYVARRRHHPWAEAVSVAGWVTLIFGFVLWPVALIWAYVDVPARRTTGQQP</sequence>
<proteinExistence type="predicted"/>
<keyword evidence="1" id="KW-1133">Transmembrane helix</keyword>
<dbReference type="Proteomes" id="UP000001953">
    <property type="component" value="Chromosome"/>
</dbReference>
<dbReference type="PIRSF" id="PIRSF028770">
    <property type="entry name" value="UCP028770"/>
    <property type="match status" value="1"/>
</dbReference>
<dbReference type="InterPro" id="IPR011223">
    <property type="entry name" value="UCP028770"/>
</dbReference>
<dbReference type="AlphaFoldDB" id="Q1QJ59"/>
<dbReference type="EMBL" id="CP000319">
    <property type="protein sequence ID" value="ABE63738.1"/>
    <property type="molecule type" value="Genomic_DNA"/>
</dbReference>
<dbReference type="STRING" id="323097.Nham_2978"/>
<evidence type="ECO:0000313" key="3">
    <source>
        <dbReference type="Proteomes" id="UP000001953"/>
    </source>
</evidence>
<feature type="transmembrane region" description="Helical" evidence="1">
    <location>
        <begin position="47"/>
        <end position="69"/>
    </location>
</feature>
<accession>Q1QJ59</accession>
<protein>
    <recommendedName>
        <fullName evidence="4">Inner membrane protein</fullName>
    </recommendedName>
</protein>
<keyword evidence="1" id="KW-0472">Membrane</keyword>
<organism evidence="2 3">
    <name type="scientific">Nitrobacter hamburgensis (strain DSM 10229 / NCIMB 13809 / X14)</name>
    <dbReference type="NCBI Taxonomy" id="323097"/>
    <lineage>
        <taxon>Bacteria</taxon>
        <taxon>Pseudomonadati</taxon>
        <taxon>Pseudomonadota</taxon>
        <taxon>Alphaproteobacteria</taxon>
        <taxon>Hyphomicrobiales</taxon>
        <taxon>Nitrobacteraceae</taxon>
        <taxon>Nitrobacter</taxon>
    </lineage>
</organism>
<dbReference type="RefSeq" id="WP_011511400.1">
    <property type="nucleotide sequence ID" value="NC_007964.1"/>
</dbReference>
<dbReference type="HOGENOM" id="CLU_173887_0_0_5"/>
<reference evidence="2 3" key="1">
    <citation type="submission" date="2006-03" db="EMBL/GenBank/DDBJ databases">
        <title>Complete sequence of chromosome of Nitrobacter hamburgensis X14.</title>
        <authorList>
            <consortium name="US DOE Joint Genome Institute"/>
            <person name="Copeland A."/>
            <person name="Lucas S."/>
            <person name="Lapidus A."/>
            <person name="Barry K."/>
            <person name="Detter J.C."/>
            <person name="Glavina del Rio T."/>
            <person name="Hammon N."/>
            <person name="Israni S."/>
            <person name="Dalin E."/>
            <person name="Tice H."/>
            <person name="Pitluck S."/>
            <person name="Chain P."/>
            <person name="Malfatti S."/>
            <person name="Shin M."/>
            <person name="Vergez L."/>
            <person name="Schmutz J."/>
            <person name="Larimer F."/>
            <person name="Land M."/>
            <person name="Hauser L."/>
            <person name="Kyrpides N."/>
            <person name="Ivanova N."/>
            <person name="Ward B."/>
            <person name="Arp D."/>
            <person name="Klotz M."/>
            <person name="Stein L."/>
            <person name="O'Mullan G."/>
            <person name="Starkenburg S."/>
            <person name="Sayavedra L."/>
            <person name="Poret-Peterson A.T."/>
            <person name="Gentry M.E."/>
            <person name="Bruce D."/>
            <person name="Richardson P."/>
        </authorList>
    </citation>
    <scope>NUCLEOTIDE SEQUENCE [LARGE SCALE GENOMIC DNA]</scope>
    <source>
        <strain evidence="3">DSM 10229 / NCIMB 13809 / X14</strain>
    </source>
</reference>
<keyword evidence="1" id="KW-0812">Transmembrane</keyword>
<evidence type="ECO:0000256" key="1">
    <source>
        <dbReference type="SAM" id="Phobius"/>
    </source>
</evidence>
<dbReference type="Pfam" id="PF11742">
    <property type="entry name" value="DUF3302"/>
    <property type="match status" value="1"/>
</dbReference>
<evidence type="ECO:0000313" key="2">
    <source>
        <dbReference type="EMBL" id="ABE63738.1"/>
    </source>
</evidence>
<feature type="transmembrane region" description="Helical" evidence="1">
    <location>
        <begin position="6"/>
        <end position="26"/>
    </location>
</feature>
<gene>
    <name evidence="2" type="ordered locus">Nham_2978</name>
</gene>